<evidence type="ECO:0000313" key="3">
    <source>
        <dbReference type="EMBL" id="GHH63370.1"/>
    </source>
</evidence>
<keyword evidence="2" id="KW-0732">Signal</keyword>
<feature type="compositionally biased region" description="Low complexity" evidence="1">
    <location>
        <begin position="27"/>
        <end position="40"/>
    </location>
</feature>
<feature type="chain" id="PRO_5039007377" description="PknH-like extracellular domain-containing protein" evidence="2">
    <location>
        <begin position="28"/>
        <end position="320"/>
    </location>
</feature>
<dbReference type="GeneID" id="95351770"/>
<feature type="signal peptide" evidence="2">
    <location>
        <begin position="1"/>
        <end position="27"/>
    </location>
</feature>
<keyword evidence="4" id="KW-1185">Reference proteome</keyword>
<proteinExistence type="predicted"/>
<evidence type="ECO:0000256" key="2">
    <source>
        <dbReference type="SAM" id="SignalP"/>
    </source>
</evidence>
<gene>
    <name evidence="3" type="ORF">GCM10018781_12710</name>
</gene>
<dbReference type="EMBL" id="BNBO01000004">
    <property type="protein sequence ID" value="GHH63370.1"/>
    <property type="molecule type" value="Genomic_DNA"/>
</dbReference>
<dbReference type="RefSeq" id="WP_190209770.1">
    <property type="nucleotide sequence ID" value="NZ_BNBO01000004.1"/>
</dbReference>
<organism evidence="3 4">
    <name type="scientific">Kitasatospora indigofera</name>
    <dbReference type="NCBI Taxonomy" id="67307"/>
    <lineage>
        <taxon>Bacteria</taxon>
        <taxon>Bacillati</taxon>
        <taxon>Actinomycetota</taxon>
        <taxon>Actinomycetes</taxon>
        <taxon>Kitasatosporales</taxon>
        <taxon>Streptomycetaceae</taxon>
        <taxon>Kitasatospora</taxon>
    </lineage>
</organism>
<reference evidence="3" key="1">
    <citation type="journal article" date="2014" name="Int. J. Syst. Evol. Microbiol.">
        <title>Complete genome sequence of Corynebacterium casei LMG S-19264T (=DSM 44701T), isolated from a smear-ripened cheese.</title>
        <authorList>
            <consortium name="US DOE Joint Genome Institute (JGI-PGF)"/>
            <person name="Walter F."/>
            <person name="Albersmeier A."/>
            <person name="Kalinowski J."/>
            <person name="Ruckert C."/>
        </authorList>
    </citation>
    <scope>NUCLEOTIDE SEQUENCE</scope>
    <source>
        <strain evidence="3">JCM 4646</strain>
    </source>
</reference>
<protein>
    <recommendedName>
        <fullName evidence="5">PknH-like extracellular domain-containing protein</fullName>
    </recommendedName>
</protein>
<evidence type="ECO:0000313" key="4">
    <source>
        <dbReference type="Proteomes" id="UP000617734"/>
    </source>
</evidence>
<dbReference type="AlphaFoldDB" id="A0A919FFV2"/>
<evidence type="ECO:0000256" key="1">
    <source>
        <dbReference type="SAM" id="MobiDB-lite"/>
    </source>
</evidence>
<comment type="caution">
    <text evidence="3">The sequence shown here is derived from an EMBL/GenBank/DDBJ whole genome shotgun (WGS) entry which is preliminary data.</text>
</comment>
<reference evidence="3" key="2">
    <citation type="submission" date="2020-09" db="EMBL/GenBank/DDBJ databases">
        <authorList>
            <person name="Sun Q."/>
            <person name="Ohkuma M."/>
        </authorList>
    </citation>
    <scope>NUCLEOTIDE SEQUENCE</scope>
    <source>
        <strain evidence="3">JCM 4646</strain>
    </source>
</reference>
<sequence>MTSTRRARPGPALLLTVLALTAAGCSAAPGAPEAGPSATTLSPMDPPPVGDIPRLTRVDDRALPVEAYLLTGEQYRSFDAAQSKLATGCLREYGLAWTRPPGPATAAETQTTHRYDPVDPADVAVNGYHSPDPAAGAKPSGAPSVDPDVLAVLGSGLGPDGRSAPGAATEFHGKPLPAGGCLGDAQHRLTAQGGTGRDGDAAVAVNFESFERSRADPRVEEVFRAWSGCMKERGYAYPTPADALKDARWAAADRPSAEEIATATADVECKARTNVVGVWFTVESAYQTELIRRHQAELAAVKAGNDAMTALARSVLAAGG</sequence>
<name>A0A919FFV2_9ACTN</name>
<evidence type="ECO:0008006" key="5">
    <source>
        <dbReference type="Google" id="ProtNLM"/>
    </source>
</evidence>
<accession>A0A919FFV2</accession>
<feature type="region of interest" description="Disordered" evidence="1">
    <location>
        <begin position="27"/>
        <end position="52"/>
    </location>
</feature>
<dbReference type="Proteomes" id="UP000617734">
    <property type="component" value="Unassembled WGS sequence"/>
</dbReference>
<dbReference type="PROSITE" id="PS51257">
    <property type="entry name" value="PROKAR_LIPOPROTEIN"/>
    <property type="match status" value="1"/>
</dbReference>